<accession>B0DD49</accession>
<dbReference type="HOGENOM" id="CLU_1447919_0_0_1"/>
<dbReference type="KEGG" id="lbc:LACBIDRAFT_327889"/>
<evidence type="ECO:0000313" key="3">
    <source>
        <dbReference type="Proteomes" id="UP000001194"/>
    </source>
</evidence>
<name>B0DD49_LACBS</name>
<sequence length="187" mass="18752">MPSSWELVAVGGVVVGGVGVDVVVLVGGVVPSVSWSMLVVVVAMGDRGAMLVVVAMGDGDGMALAAVTSMVVVVEEEAAVIPPSAVTASVAVTAPIAAAPNAISPAANAIGLPVLYAPGYALPPSRPDNAILPPGNLITAIYGYHIPPPNAGSPFFCGSHFTSRDHVTEGHRRMAAALTANFALYLT</sequence>
<protein>
    <submittedName>
        <fullName evidence="2">Predicted protein</fullName>
    </submittedName>
</protein>
<keyword evidence="1" id="KW-0472">Membrane</keyword>
<feature type="transmembrane region" description="Helical" evidence="1">
    <location>
        <begin position="35"/>
        <end position="56"/>
    </location>
</feature>
<dbReference type="GeneID" id="6077488"/>
<dbReference type="Proteomes" id="UP000001194">
    <property type="component" value="Unassembled WGS sequence"/>
</dbReference>
<organism evidence="3">
    <name type="scientific">Laccaria bicolor (strain S238N-H82 / ATCC MYA-4686)</name>
    <name type="common">Bicoloured deceiver</name>
    <name type="synonym">Laccaria laccata var. bicolor</name>
    <dbReference type="NCBI Taxonomy" id="486041"/>
    <lineage>
        <taxon>Eukaryota</taxon>
        <taxon>Fungi</taxon>
        <taxon>Dikarya</taxon>
        <taxon>Basidiomycota</taxon>
        <taxon>Agaricomycotina</taxon>
        <taxon>Agaricomycetes</taxon>
        <taxon>Agaricomycetidae</taxon>
        <taxon>Agaricales</taxon>
        <taxon>Agaricineae</taxon>
        <taxon>Hydnangiaceae</taxon>
        <taxon>Laccaria</taxon>
    </lineage>
</organism>
<keyword evidence="1" id="KW-0812">Transmembrane</keyword>
<keyword evidence="3" id="KW-1185">Reference proteome</keyword>
<reference evidence="2 3" key="1">
    <citation type="journal article" date="2008" name="Nature">
        <title>The genome of Laccaria bicolor provides insights into mycorrhizal symbiosis.</title>
        <authorList>
            <person name="Martin F."/>
            <person name="Aerts A."/>
            <person name="Ahren D."/>
            <person name="Brun A."/>
            <person name="Danchin E.G.J."/>
            <person name="Duchaussoy F."/>
            <person name="Gibon J."/>
            <person name="Kohler A."/>
            <person name="Lindquist E."/>
            <person name="Pereda V."/>
            <person name="Salamov A."/>
            <person name="Shapiro H.J."/>
            <person name="Wuyts J."/>
            <person name="Blaudez D."/>
            <person name="Buee M."/>
            <person name="Brokstein P."/>
            <person name="Canbaeck B."/>
            <person name="Cohen D."/>
            <person name="Courty P.E."/>
            <person name="Coutinho P.M."/>
            <person name="Delaruelle C."/>
            <person name="Detter J.C."/>
            <person name="Deveau A."/>
            <person name="DiFazio S."/>
            <person name="Duplessis S."/>
            <person name="Fraissinet-Tachet L."/>
            <person name="Lucic E."/>
            <person name="Frey-Klett P."/>
            <person name="Fourrey C."/>
            <person name="Feussner I."/>
            <person name="Gay G."/>
            <person name="Grimwood J."/>
            <person name="Hoegger P.J."/>
            <person name="Jain P."/>
            <person name="Kilaru S."/>
            <person name="Labbe J."/>
            <person name="Lin Y.C."/>
            <person name="Legue V."/>
            <person name="Le Tacon F."/>
            <person name="Marmeisse R."/>
            <person name="Melayah D."/>
            <person name="Montanini B."/>
            <person name="Muratet M."/>
            <person name="Nehls U."/>
            <person name="Niculita-Hirzel H."/>
            <person name="Oudot-Le Secq M.P."/>
            <person name="Peter M."/>
            <person name="Quesneville H."/>
            <person name="Rajashekar B."/>
            <person name="Reich M."/>
            <person name="Rouhier N."/>
            <person name="Schmutz J."/>
            <person name="Yin T."/>
            <person name="Chalot M."/>
            <person name="Henrissat B."/>
            <person name="Kuees U."/>
            <person name="Lucas S."/>
            <person name="Van de Peer Y."/>
            <person name="Podila G.K."/>
            <person name="Polle A."/>
            <person name="Pukkila P.J."/>
            <person name="Richardson P.M."/>
            <person name="Rouze P."/>
            <person name="Sanders I.R."/>
            <person name="Stajich J.E."/>
            <person name="Tunlid A."/>
            <person name="Tuskan G."/>
            <person name="Grigoriev I.V."/>
        </authorList>
    </citation>
    <scope>NUCLEOTIDE SEQUENCE [LARGE SCALE GENOMIC DNA]</scope>
    <source>
        <strain evidence="3">S238N-H82 / ATCC MYA-4686</strain>
    </source>
</reference>
<dbReference type="RefSeq" id="XP_001881806.1">
    <property type="nucleotide sequence ID" value="XM_001881771.1"/>
</dbReference>
<dbReference type="OrthoDB" id="3270804at2759"/>
<gene>
    <name evidence="2" type="ORF">LACBIDRAFT_327889</name>
</gene>
<keyword evidence="1" id="KW-1133">Transmembrane helix</keyword>
<evidence type="ECO:0000313" key="2">
    <source>
        <dbReference type="EMBL" id="EDR07414.1"/>
    </source>
</evidence>
<feature type="transmembrane region" description="Helical" evidence="1">
    <location>
        <begin position="7"/>
        <end position="29"/>
    </location>
</feature>
<proteinExistence type="predicted"/>
<evidence type="ECO:0000256" key="1">
    <source>
        <dbReference type="SAM" id="Phobius"/>
    </source>
</evidence>
<dbReference type="EMBL" id="DS547104">
    <property type="protein sequence ID" value="EDR07414.1"/>
    <property type="molecule type" value="Genomic_DNA"/>
</dbReference>
<dbReference type="AlphaFoldDB" id="B0DD49"/>
<dbReference type="InParanoid" id="B0DD49"/>